<organism evidence="1 2">
    <name type="scientific">Micromonospora lupini str. Lupac 08</name>
    <dbReference type="NCBI Taxonomy" id="1150864"/>
    <lineage>
        <taxon>Bacteria</taxon>
        <taxon>Bacillati</taxon>
        <taxon>Actinomycetota</taxon>
        <taxon>Actinomycetes</taxon>
        <taxon>Micromonosporales</taxon>
        <taxon>Micromonosporaceae</taxon>
        <taxon>Micromonospora</taxon>
    </lineage>
</organism>
<dbReference type="eggNOG" id="COG1877">
    <property type="taxonomic scope" value="Bacteria"/>
</dbReference>
<accession>I0L7L5</accession>
<evidence type="ECO:0000313" key="1">
    <source>
        <dbReference type="EMBL" id="CCH19812.1"/>
    </source>
</evidence>
<keyword evidence="2" id="KW-1185">Reference proteome</keyword>
<name>I0L7L5_9ACTN</name>
<dbReference type="STRING" id="1150864.MILUP08_44690"/>
<dbReference type="Proteomes" id="UP000003448">
    <property type="component" value="Unassembled WGS sequence"/>
</dbReference>
<proteinExistence type="predicted"/>
<protein>
    <submittedName>
        <fullName evidence="1">Uncharacterized protein</fullName>
    </submittedName>
</protein>
<evidence type="ECO:0000313" key="2">
    <source>
        <dbReference type="Proteomes" id="UP000003448"/>
    </source>
</evidence>
<dbReference type="AlphaFoldDB" id="I0L7L5"/>
<reference evidence="1 2" key="1">
    <citation type="journal article" date="2012" name="J. Bacteriol.">
        <title>Genome Sequence of Micromonospora lupini Lupac 08, Isolated from Root Nodules of Lupinus angustifolius.</title>
        <authorList>
            <person name="Alonso-Vega P."/>
            <person name="Normand P."/>
            <person name="Bacigalupe R."/>
            <person name="Pujic P."/>
            <person name="Lajus A."/>
            <person name="Vallenet D."/>
            <person name="Carro L."/>
            <person name="Coll P."/>
            <person name="Trujillo M.E."/>
        </authorList>
    </citation>
    <scope>NUCLEOTIDE SEQUENCE [LARGE SCALE GENOMIC DNA]</scope>
    <source>
        <strain evidence="1 2">Lupac 08</strain>
    </source>
</reference>
<gene>
    <name evidence="1" type="ORF">MILUP08_44690</name>
</gene>
<sequence>MGEHLARLTLAHGPRLLALSCDLMWATAWMEDANEVIAPLLGLPTLPVVDMGELPEIDDPVFSEDDWTAKLHWKTRALVEAAAGRPFVWVDDEITEVDRSWVAAHHPGRALLHRVASDSGLTDADLVVVEEWLQAP</sequence>
<dbReference type="EMBL" id="CAIE01000036">
    <property type="protein sequence ID" value="CCH19812.1"/>
    <property type="molecule type" value="Genomic_DNA"/>
</dbReference>